<evidence type="ECO:0000256" key="6">
    <source>
        <dbReference type="ARBA" id="ARBA00023157"/>
    </source>
</evidence>
<evidence type="ECO:0000256" key="5">
    <source>
        <dbReference type="ARBA" id="ARBA00022900"/>
    </source>
</evidence>
<dbReference type="Gene3D" id="3.30.60.30">
    <property type="match status" value="1"/>
</dbReference>
<reference evidence="9" key="2">
    <citation type="submission" date="2025-09" db="UniProtKB">
        <authorList>
            <consortium name="Ensembl"/>
        </authorList>
    </citation>
    <scope>IDENTIFICATION</scope>
</reference>
<evidence type="ECO:0000256" key="7">
    <source>
        <dbReference type="ARBA" id="ARBA00023180"/>
    </source>
</evidence>
<dbReference type="AlphaFoldDB" id="A0A8C0GZE1"/>
<dbReference type="OMA" id="VDCSEYK"/>
<accession>A0A8C0GZE1</accession>
<keyword evidence="4" id="KW-0677">Repeat</keyword>
<protein>
    <recommendedName>
        <fullName evidence="8">Kazal-like domain-containing protein</fullName>
    </recommendedName>
</protein>
<keyword evidence="5" id="KW-0722">Serine protease inhibitor</keyword>
<evidence type="ECO:0000259" key="8">
    <source>
        <dbReference type="PROSITE" id="PS51465"/>
    </source>
</evidence>
<dbReference type="SMART" id="SM00280">
    <property type="entry name" value="KAZAL"/>
    <property type="match status" value="1"/>
</dbReference>
<evidence type="ECO:0000256" key="2">
    <source>
        <dbReference type="ARBA" id="ARBA00022525"/>
    </source>
</evidence>
<dbReference type="InterPro" id="IPR002350">
    <property type="entry name" value="Kazal_dom"/>
</dbReference>
<comment type="subcellular location">
    <subcellularLocation>
        <location evidence="1">Secreted</location>
    </subcellularLocation>
</comment>
<keyword evidence="10" id="KW-1185">Reference proteome</keyword>
<dbReference type="GO" id="GO:0004867">
    <property type="term" value="F:serine-type endopeptidase inhibitor activity"/>
    <property type="evidence" value="ECO:0007669"/>
    <property type="project" value="UniProtKB-KW"/>
</dbReference>
<dbReference type="PROSITE" id="PS51465">
    <property type="entry name" value="KAZAL_2"/>
    <property type="match status" value="1"/>
</dbReference>
<keyword evidence="2" id="KW-0964">Secreted</keyword>
<sequence length="72" mass="7886">MAQSSQCELVNLSPGVDCSEFKNVERGRETYCSKIYQPYCGSDGKTYTNKCSFCAAVTKSNGTLRLKKTGVC</sequence>
<reference evidence="9" key="1">
    <citation type="submission" date="2025-08" db="UniProtKB">
        <authorList>
            <consortium name="Ensembl"/>
        </authorList>
    </citation>
    <scope>IDENTIFICATION</scope>
</reference>
<dbReference type="GO" id="GO:0005576">
    <property type="term" value="C:extracellular region"/>
    <property type="evidence" value="ECO:0007669"/>
    <property type="project" value="UniProtKB-SubCell"/>
</dbReference>
<dbReference type="Ensembl" id="ENSCABT00000018106.1">
    <property type="protein sequence ID" value="ENSCABP00000016525.1"/>
    <property type="gene ID" value="ENSCABG00000012280.1"/>
</dbReference>
<dbReference type="SUPFAM" id="SSF100895">
    <property type="entry name" value="Kazal-type serine protease inhibitors"/>
    <property type="match status" value="1"/>
</dbReference>
<dbReference type="FunFam" id="3.30.60.30:FF:000037">
    <property type="entry name" value="Ovomucoid"/>
    <property type="match status" value="1"/>
</dbReference>
<evidence type="ECO:0000256" key="4">
    <source>
        <dbReference type="ARBA" id="ARBA00022737"/>
    </source>
</evidence>
<feature type="domain" description="Kazal-like" evidence="8">
    <location>
        <begin position="12"/>
        <end position="72"/>
    </location>
</feature>
<dbReference type="PRINTS" id="PR00290">
    <property type="entry name" value="KAZALINHBTR"/>
</dbReference>
<evidence type="ECO:0000313" key="10">
    <source>
        <dbReference type="Proteomes" id="UP000694404"/>
    </source>
</evidence>
<proteinExistence type="predicted"/>
<evidence type="ECO:0000256" key="3">
    <source>
        <dbReference type="ARBA" id="ARBA00022690"/>
    </source>
</evidence>
<evidence type="ECO:0000256" key="1">
    <source>
        <dbReference type="ARBA" id="ARBA00004613"/>
    </source>
</evidence>
<organism evidence="9 10">
    <name type="scientific">Chelonoidis abingdonii</name>
    <name type="common">Abingdon island giant tortoise</name>
    <name type="synonym">Testudo abingdonii</name>
    <dbReference type="NCBI Taxonomy" id="106734"/>
    <lineage>
        <taxon>Eukaryota</taxon>
        <taxon>Metazoa</taxon>
        <taxon>Chordata</taxon>
        <taxon>Craniata</taxon>
        <taxon>Vertebrata</taxon>
        <taxon>Euteleostomi</taxon>
        <taxon>Archelosauria</taxon>
        <taxon>Testudinata</taxon>
        <taxon>Testudines</taxon>
        <taxon>Cryptodira</taxon>
        <taxon>Durocryptodira</taxon>
        <taxon>Testudinoidea</taxon>
        <taxon>Testudinidae</taxon>
        <taxon>Chelonoidis</taxon>
    </lineage>
</organism>
<keyword evidence="7" id="KW-0325">Glycoprotein</keyword>
<keyword evidence="3" id="KW-0646">Protease inhibitor</keyword>
<dbReference type="Pfam" id="PF00050">
    <property type="entry name" value="Kazal_1"/>
    <property type="match status" value="1"/>
</dbReference>
<dbReference type="InterPro" id="IPR050159">
    <property type="entry name" value="Kazal-type_SerProtInhib"/>
</dbReference>
<keyword evidence="6" id="KW-1015">Disulfide bond</keyword>
<dbReference type="PANTHER" id="PTHR47499:SF1">
    <property type="entry name" value="SERINE PROTEASE INHIBITOR KAZAL-TYPE 7"/>
    <property type="match status" value="1"/>
</dbReference>
<dbReference type="Proteomes" id="UP000694404">
    <property type="component" value="Unplaced"/>
</dbReference>
<name>A0A8C0GZE1_CHEAB</name>
<dbReference type="PROSITE" id="PS00282">
    <property type="entry name" value="KAZAL_1"/>
    <property type="match status" value="1"/>
</dbReference>
<dbReference type="InterPro" id="IPR001239">
    <property type="entry name" value="Prot_inh_Kazal-m"/>
</dbReference>
<dbReference type="PANTHER" id="PTHR47499">
    <property type="entry name" value="SERINE PROTEASE INHIBITOR KAZAL-TYPE 7 SPINK7"/>
    <property type="match status" value="1"/>
</dbReference>
<evidence type="ECO:0000313" key="9">
    <source>
        <dbReference type="Ensembl" id="ENSCABP00000016525.1"/>
    </source>
</evidence>
<dbReference type="GeneTree" id="ENSGT00960000189299"/>
<dbReference type="InterPro" id="IPR036058">
    <property type="entry name" value="Kazal_dom_sf"/>
</dbReference>